<evidence type="ECO:0000256" key="2">
    <source>
        <dbReference type="ARBA" id="ARBA00022475"/>
    </source>
</evidence>
<name>A0A0W8FZI1_9ZZZZ</name>
<dbReference type="InterPro" id="IPR007182">
    <property type="entry name" value="MnhB"/>
</dbReference>
<sequence>MLFGMYVIFHGHYSPGGGFQGGALLASSILLIRIAMDEKVHQLHFNRSYGIPLGALGVLIFFGVGFIALIMGGHFLDYSLLPFPGMITAELRFYGILFIEVGVGLAVMTILVAIYDNLIDEDDDESL</sequence>
<evidence type="ECO:0000313" key="8">
    <source>
        <dbReference type="EMBL" id="KUG26303.1"/>
    </source>
</evidence>
<keyword evidence="2" id="KW-1003">Cell membrane</keyword>
<reference evidence="8" key="1">
    <citation type="journal article" date="2015" name="Proc. Natl. Acad. Sci. U.S.A.">
        <title>Networks of energetic and metabolic interactions define dynamics in microbial communities.</title>
        <authorList>
            <person name="Embree M."/>
            <person name="Liu J.K."/>
            <person name="Al-Bassam M.M."/>
            <person name="Zengler K."/>
        </authorList>
    </citation>
    <scope>NUCLEOTIDE SEQUENCE</scope>
</reference>
<feature type="transmembrane region" description="Helical" evidence="6">
    <location>
        <begin position="53"/>
        <end position="73"/>
    </location>
</feature>
<keyword evidence="4 6" id="KW-1133">Transmembrane helix</keyword>
<evidence type="ECO:0000256" key="6">
    <source>
        <dbReference type="SAM" id="Phobius"/>
    </source>
</evidence>
<dbReference type="GO" id="GO:0005886">
    <property type="term" value="C:plasma membrane"/>
    <property type="evidence" value="ECO:0007669"/>
    <property type="project" value="UniProtKB-SubCell"/>
</dbReference>
<gene>
    <name evidence="8" type="ORF">ASZ90_003861</name>
</gene>
<organism evidence="8">
    <name type="scientific">hydrocarbon metagenome</name>
    <dbReference type="NCBI Taxonomy" id="938273"/>
    <lineage>
        <taxon>unclassified sequences</taxon>
        <taxon>metagenomes</taxon>
        <taxon>ecological metagenomes</taxon>
    </lineage>
</organism>
<keyword evidence="5 6" id="KW-0472">Membrane</keyword>
<comment type="caution">
    <text evidence="8">The sequence shown here is derived from an EMBL/GenBank/DDBJ whole genome shotgun (WGS) entry which is preliminary data.</text>
</comment>
<dbReference type="InterPro" id="IPR050622">
    <property type="entry name" value="CPA3_antiporter_subunitB"/>
</dbReference>
<keyword evidence="3 6" id="KW-0812">Transmembrane</keyword>
<evidence type="ECO:0000256" key="5">
    <source>
        <dbReference type="ARBA" id="ARBA00023136"/>
    </source>
</evidence>
<dbReference type="EMBL" id="LNQE01000489">
    <property type="protein sequence ID" value="KUG26303.1"/>
    <property type="molecule type" value="Genomic_DNA"/>
</dbReference>
<protein>
    <submittedName>
        <fullName evidence="8">Putative, na(+) h(+) antiporter subunit b</fullName>
    </submittedName>
</protein>
<feature type="domain" description="Na+/H+ antiporter MnhB subunit-related protein" evidence="7">
    <location>
        <begin position="1"/>
        <end position="112"/>
    </location>
</feature>
<dbReference type="PANTHER" id="PTHR33932">
    <property type="entry name" value="NA(+)/H(+) ANTIPORTER SUBUNIT B"/>
    <property type="match status" value="1"/>
</dbReference>
<dbReference type="PANTHER" id="PTHR33932:SF4">
    <property type="entry name" value="NA(+)_H(+) ANTIPORTER SUBUNIT B"/>
    <property type="match status" value="1"/>
</dbReference>
<accession>A0A0W8FZI1</accession>
<evidence type="ECO:0000259" key="7">
    <source>
        <dbReference type="Pfam" id="PF04039"/>
    </source>
</evidence>
<comment type="subcellular location">
    <subcellularLocation>
        <location evidence="1">Cell membrane</location>
        <topology evidence="1">Multi-pass membrane protein</topology>
    </subcellularLocation>
</comment>
<evidence type="ECO:0000256" key="1">
    <source>
        <dbReference type="ARBA" id="ARBA00004651"/>
    </source>
</evidence>
<dbReference type="Pfam" id="PF04039">
    <property type="entry name" value="MnhB"/>
    <property type="match status" value="1"/>
</dbReference>
<evidence type="ECO:0000256" key="3">
    <source>
        <dbReference type="ARBA" id="ARBA00022692"/>
    </source>
</evidence>
<feature type="transmembrane region" description="Helical" evidence="6">
    <location>
        <begin position="12"/>
        <end position="32"/>
    </location>
</feature>
<dbReference type="AlphaFoldDB" id="A0A0W8FZI1"/>
<proteinExistence type="predicted"/>
<feature type="transmembrane region" description="Helical" evidence="6">
    <location>
        <begin position="93"/>
        <end position="115"/>
    </location>
</feature>
<evidence type="ECO:0000256" key="4">
    <source>
        <dbReference type="ARBA" id="ARBA00022989"/>
    </source>
</evidence>